<dbReference type="InterPro" id="IPR036322">
    <property type="entry name" value="WD40_repeat_dom_sf"/>
</dbReference>
<dbReference type="CDD" id="cd00200">
    <property type="entry name" value="WD40"/>
    <property type="match status" value="1"/>
</dbReference>
<dbReference type="SUPFAM" id="SSF81383">
    <property type="entry name" value="F-box domain"/>
    <property type="match status" value="1"/>
</dbReference>
<dbReference type="InterPro" id="IPR001680">
    <property type="entry name" value="WD40_rpt"/>
</dbReference>
<reference evidence="7" key="1">
    <citation type="journal article" date="2022" name="New Phytol.">
        <title>Evolutionary transition to the ectomycorrhizal habit in the genomes of a hyperdiverse lineage of mushroom-forming fungi.</title>
        <authorList>
            <person name="Looney B."/>
            <person name="Miyauchi S."/>
            <person name="Morin E."/>
            <person name="Drula E."/>
            <person name="Courty P.E."/>
            <person name="Kohler A."/>
            <person name="Kuo A."/>
            <person name="LaButti K."/>
            <person name="Pangilinan J."/>
            <person name="Lipzen A."/>
            <person name="Riley R."/>
            <person name="Andreopoulos W."/>
            <person name="He G."/>
            <person name="Johnson J."/>
            <person name="Nolan M."/>
            <person name="Tritt A."/>
            <person name="Barry K.W."/>
            <person name="Grigoriev I.V."/>
            <person name="Nagy L.G."/>
            <person name="Hibbett D."/>
            <person name="Henrissat B."/>
            <person name="Matheny P.B."/>
            <person name="Labbe J."/>
            <person name="Martin F.M."/>
        </authorList>
    </citation>
    <scope>NUCLEOTIDE SEQUENCE</scope>
    <source>
        <strain evidence="7">BPL690</strain>
    </source>
</reference>
<dbReference type="SMART" id="SM00256">
    <property type="entry name" value="FBOX"/>
    <property type="match status" value="1"/>
</dbReference>
<dbReference type="EMBL" id="WTXG01000056">
    <property type="protein sequence ID" value="KAI0295640.1"/>
    <property type="molecule type" value="Genomic_DNA"/>
</dbReference>
<evidence type="ECO:0000256" key="1">
    <source>
        <dbReference type="ARBA" id="ARBA00022574"/>
    </source>
</evidence>
<dbReference type="Gene3D" id="2.130.10.10">
    <property type="entry name" value="YVTN repeat-like/Quinoprotein amine dehydrogenase"/>
    <property type="match status" value="2"/>
</dbReference>
<keyword evidence="8" id="KW-1185">Reference proteome</keyword>
<feature type="region of interest" description="Disordered" evidence="5">
    <location>
        <begin position="1"/>
        <end position="57"/>
    </location>
</feature>
<dbReference type="InterPro" id="IPR015943">
    <property type="entry name" value="WD40/YVTN_repeat-like_dom_sf"/>
</dbReference>
<organism evidence="7 8">
    <name type="scientific">Multifurca ochricompacta</name>
    <dbReference type="NCBI Taxonomy" id="376703"/>
    <lineage>
        <taxon>Eukaryota</taxon>
        <taxon>Fungi</taxon>
        <taxon>Dikarya</taxon>
        <taxon>Basidiomycota</taxon>
        <taxon>Agaricomycotina</taxon>
        <taxon>Agaricomycetes</taxon>
        <taxon>Russulales</taxon>
        <taxon>Russulaceae</taxon>
        <taxon>Multifurca</taxon>
    </lineage>
</organism>
<dbReference type="Pfam" id="PF00400">
    <property type="entry name" value="WD40"/>
    <property type="match status" value="5"/>
</dbReference>
<feature type="compositionally biased region" description="Pro residues" evidence="5">
    <location>
        <begin position="42"/>
        <end position="54"/>
    </location>
</feature>
<feature type="region of interest" description="Disordered" evidence="5">
    <location>
        <begin position="310"/>
        <end position="330"/>
    </location>
</feature>
<evidence type="ECO:0000256" key="5">
    <source>
        <dbReference type="SAM" id="MobiDB-lite"/>
    </source>
</evidence>
<sequence>MSSSSSSFDLTPLGDSTSSYKPETTPDFPSQTEAPTVYVPVMRPPTPAPSPRPVSPAQSVTSFVSSLQTAAQFEAPPFQAFLNEFQSLSSTTRQGYLATLLAHCTSRELFFMSTRIAPLLKRDFLADLPIELALHILNFVDHPRTLSRIACVSRRWHALVQDENAWRGLASAYHFDPTLHGPCEPDADESDATGVKRPHIPQILTLPRLPQPPRALQPAQSSQGLFKYAWSTLVNWKRGGRCLRTHRIPVLDPDSGVVTSVALDADWLVAGLANHRIHVFSTHTGSLVRTLVGHELGVWAVDLVSRGGALDPSHSPPPPNNSGAGTTSTSTLTATTTAISGVPEVLDGPALLLHNRAPAGSQVLYPKGLDHLLPPSMRAALALDAQYPTILPAASHSHQGKGSREAGAGSARSDVAGATRGWGQPGALVVSGGCDKDVRVWDVRTGLTLYVLRGHTSTIRCLKVLHNRPVAVSGSRDSTLRVWDVQRGRMLRVLAGHAGSVRSLDVCGNRVVSGSYDCTCRLWDIDTGECLQVFRGHFNQIYTVAFDGKIVASGGLDTTVRVWDAQTGHCTAMLQGHTALVCSLQLTPHALVTGGADGRVLAFALPDLRVHTRIAAHDSSVTSLQFDEQFLVTSGNDGRVRLFDVGTGAYVRDITAPSETVWKVVFRREMCAVMCRRAGKTTVEIWSFRPQEREDEQRRARASFSVVSPSA</sequence>
<protein>
    <submittedName>
        <fullName evidence="7">WD40-repeat-containing domain protein</fullName>
    </submittedName>
</protein>
<dbReference type="SUPFAM" id="SSF50998">
    <property type="entry name" value="Quinoprotein alcohol dehydrogenase-like"/>
    <property type="match status" value="1"/>
</dbReference>
<dbReference type="InterPro" id="IPR051075">
    <property type="entry name" value="SCF_subunit_WD-repeat"/>
</dbReference>
<feature type="domain" description="F-box" evidence="6">
    <location>
        <begin position="122"/>
        <end position="169"/>
    </location>
</feature>
<dbReference type="InterPro" id="IPR011047">
    <property type="entry name" value="Quinoprotein_ADH-like_sf"/>
</dbReference>
<dbReference type="PROSITE" id="PS50181">
    <property type="entry name" value="FBOX"/>
    <property type="match status" value="1"/>
</dbReference>
<dbReference type="InterPro" id="IPR020472">
    <property type="entry name" value="WD40_PAC1"/>
</dbReference>
<dbReference type="SUPFAM" id="SSF50978">
    <property type="entry name" value="WD40 repeat-like"/>
    <property type="match status" value="1"/>
</dbReference>
<dbReference type="PROSITE" id="PS50082">
    <property type="entry name" value="WD_REPEATS_2"/>
    <property type="match status" value="5"/>
</dbReference>
<gene>
    <name evidence="7" type="ORF">B0F90DRAFT_1750031</name>
</gene>
<proteinExistence type="predicted"/>
<dbReference type="InterPro" id="IPR036047">
    <property type="entry name" value="F-box-like_dom_sf"/>
</dbReference>
<evidence type="ECO:0000256" key="3">
    <source>
        <dbReference type="ARBA" id="ARBA00022786"/>
    </source>
</evidence>
<feature type="repeat" description="WD" evidence="4">
    <location>
        <begin position="534"/>
        <end position="573"/>
    </location>
</feature>
<dbReference type="PROSITE" id="PS00678">
    <property type="entry name" value="WD_REPEATS_1"/>
    <property type="match status" value="4"/>
</dbReference>
<feature type="repeat" description="WD" evidence="4">
    <location>
        <begin position="422"/>
        <end position="451"/>
    </location>
</feature>
<evidence type="ECO:0000259" key="6">
    <source>
        <dbReference type="PROSITE" id="PS50181"/>
    </source>
</evidence>
<dbReference type="InterPro" id="IPR001810">
    <property type="entry name" value="F-box_dom"/>
</dbReference>
<feature type="repeat" description="WD" evidence="4">
    <location>
        <begin position="494"/>
        <end position="533"/>
    </location>
</feature>
<dbReference type="Proteomes" id="UP001203297">
    <property type="component" value="Unassembled WGS sequence"/>
</dbReference>
<comment type="caution">
    <text evidence="7">The sequence shown here is derived from an EMBL/GenBank/DDBJ whole genome shotgun (WGS) entry which is preliminary data.</text>
</comment>
<feature type="compositionally biased region" description="Polar residues" evidence="5">
    <location>
        <begin position="14"/>
        <end position="34"/>
    </location>
</feature>
<keyword evidence="1 4" id="KW-0853">WD repeat</keyword>
<evidence type="ECO:0000313" key="7">
    <source>
        <dbReference type="EMBL" id="KAI0295640.1"/>
    </source>
</evidence>
<dbReference type="AlphaFoldDB" id="A0AAD4QL22"/>
<keyword evidence="2" id="KW-0677">Repeat</keyword>
<accession>A0AAD4QL22</accession>
<name>A0AAD4QL22_9AGAM</name>
<feature type="compositionally biased region" description="Low complexity" evidence="5">
    <location>
        <begin position="321"/>
        <end position="330"/>
    </location>
</feature>
<feature type="region of interest" description="Disordered" evidence="5">
    <location>
        <begin position="394"/>
        <end position="415"/>
    </location>
</feature>
<dbReference type="Gene3D" id="1.20.1280.50">
    <property type="match status" value="1"/>
</dbReference>
<dbReference type="PANTHER" id="PTHR19872:SF9">
    <property type="entry name" value="UBIQUITIN-BINDING SDF UBIQUITIN LIGASE COMPLEX SUBUNIT"/>
    <property type="match status" value="1"/>
</dbReference>
<dbReference type="InterPro" id="IPR019775">
    <property type="entry name" value="WD40_repeat_CS"/>
</dbReference>
<evidence type="ECO:0000313" key="8">
    <source>
        <dbReference type="Proteomes" id="UP001203297"/>
    </source>
</evidence>
<dbReference type="Pfam" id="PF12937">
    <property type="entry name" value="F-box-like"/>
    <property type="match status" value="1"/>
</dbReference>
<feature type="repeat" description="WD" evidence="4">
    <location>
        <begin position="614"/>
        <end position="653"/>
    </location>
</feature>
<keyword evidence="3" id="KW-0833">Ubl conjugation pathway</keyword>
<dbReference type="PANTHER" id="PTHR19872">
    <property type="entry name" value="UBIQUITIN LIGASE SPECIFICITY FACTOR/HREP PROTEIN"/>
    <property type="match status" value="1"/>
</dbReference>
<evidence type="ECO:0000256" key="2">
    <source>
        <dbReference type="ARBA" id="ARBA00022737"/>
    </source>
</evidence>
<evidence type="ECO:0000256" key="4">
    <source>
        <dbReference type="PROSITE-ProRule" id="PRU00221"/>
    </source>
</evidence>
<dbReference type="PROSITE" id="PS50294">
    <property type="entry name" value="WD_REPEATS_REGION"/>
    <property type="match status" value="4"/>
</dbReference>
<feature type="repeat" description="WD" evidence="4">
    <location>
        <begin position="452"/>
        <end position="493"/>
    </location>
</feature>
<dbReference type="SMART" id="SM00320">
    <property type="entry name" value="WD40"/>
    <property type="match status" value="7"/>
</dbReference>
<dbReference type="PRINTS" id="PR00320">
    <property type="entry name" value="GPROTEINBRPT"/>
</dbReference>